<keyword evidence="2" id="KW-0663">Pyridoxal phosphate</keyword>
<dbReference type="CDD" id="cd00609">
    <property type="entry name" value="AAT_like"/>
    <property type="match status" value="1"/>
</dbReference>
<dbReference type="InterPro" id="IPR015421">
    <property type="entry name" value="PyrdxlP-dep_Trfase_major"/>
</dbReference>
<evidence type="ECO:0000256" key="2">
    <source>
        <dbReference type="ARBA" id="ARBA00022898"/>
    </source>
</evidence>
<evidence type="ECO:0000256" key="3">
    <source>
        <dbReference type="ARBA" id="ARBA00023015"/>
    </source>
</evidence>
<proteinExistence type="inferred from homology"/>
<dbReference type="InterPro" id="IPR015424">
    <property type="entry name" value="PyrdxlP-dep_Trfase"/>
</dbReference>
<dbReference type="CDD" id="cd07377">
    <property type="entry name" value="WHTH_GntR"/>
    <property type="match status" value="1"/>
</dbReference>
<dbReference type="InterPro" id="IPR000524">
    <property type="entry name" value="Tscrpt_reg_HTH_GntR"/>
</dbReference>
<accession>A0A2A9CUH6</accession>
<name>A0A2A9CUH6_9ACTN</name>
<dbReference type="PRINTS" id="PR00035">
    <property type="entry name" value="HTHGNTR"/>
</dbReference>
<dbReference type="SUPFAM" id="SSF53383">
    <property type="entry name" value="PLP-dependent transferases"/>
    <property type="match status" value="1"/>
</dbReference>
<reference evidence="7 8" key="1">
    <citation type="submission" date="2017-10" db="EMBL/GenBank/DDBJ databases">
        <title>Sequencing the genomes of 1000 actinobacteria strains.</title>
        <authorList>
            <person name="Klenk H.-P."/>
        </authorList>
    </citation>
    <scope>NUCLEOTIDE SEQUENCE [LARGE SCALE GENOMIC DNA]</scope>
    <source>
        <strain evidence="7 8">DSM 15597</strain>
    </source>
</reference>
<keyword evidence="4" id="KW-0238">DNA-binding</keyword>
<dbReference type="InterPro" id="IPR051446">
    <property type="entry name" value="HTH_trans_reg/aminotransferase"/>
</dbReference>
<dbReference type="GO" id="GO:0003677">
    <property type="term" value="F:DNA binding"/>
    <property type="evidence" value="ECO:0007669"/>
    <property type="project" value="UniProtKB-KW"/>
</dbReference>
<gene>
    <name evidence="7" type="ORF">ATK74_2618</name>
</gene>
<dbReference type="RefSeq" id="WP_098461422.1">
    <property type="nucleotide sequence ID" value="NZ_PDJC01000001.1"/>
</dbReference>
<dbReference type="InterPro" id="IPR036390">
    <property type="entry name" value="WH_DNA-bd_sf"/>
</dbReference>
<dbReference type="OrthoDB" id="594134at2"/>
<dbReference type="Proteomes" id="UP000226079">
    <property type="component" value="Unassembled WGS sequence"/>
</dbReference>
<evidence type="ECO:0000313" key="8">
    <source>
        <dbReference type="Proteomes" id="UP000226079"/>
    </source>
</evidence>
<evidence type="ECO:0000256" key="5">
    <source>
        <dbReference type="ARBA" id="ARBA00023163"/>
    </source>
</evidence>
<protein>
    <submittedName>
        <fullName evidence="7">GntR family transcriptional regulator</fullName>
    </submittedName>
</protein>
<dbReference type="Pfam" id="PF00155">
    <property type="entry name" value="Aminotran_1_2"/>
    <property type="match status" value="1"/>
</dbReference>
<feature type="domain" description="HTH gntR-type" evidence="6">
    <location>
        <begin position="17"/>
        <end position="85"/>
    </location>
</feature>
<keyword evidence="3" id="KW-0805">Transcription regulation</keyword>
<comment type="similarity">
    <text evidence="1">In the C-terminal section; belongs to the class-I pyridoxal-phosphate-dependent aminotransferase family.</text>
</comment>
<dbReference type="InterPro" id="IPR004839">
    <property type="entry name" value="Aminotransferase_I/II_large"/>
</dbReference>
<dbReference type="PANTHER" id="PTHR46577:SF1">
    <property type="entry name" value="HTH-TYPE TRANSCRIPTIONAL REGULATORY PROTEIN GABR"/>
    <property type="match status" value="1"/>
</dbReference>
<dbReference type="EMBL" id="PDJC01000001">
    <property type="protein sequence ID" value="PFG18038.1"/>
    <property type="molecule type" value="Genomic_DNA"/>
</dbReference>
<dbReference type="PROSITE" id="PS50949">
    <property type="entry name" value="HTH_GNTR"/>
    <property type="match status" value="1"/>
</dbReference>
<dbReference type="Gene3D" id="1.10.10.10">
    <property type="entry name" value="Winged helix-like DNA-binding domain superfamily/Winged helix DNA-binding domain"/>
    <property type="match status" value="1"/>
</dbReference>
<evidence type="ECO:0000256" key="4">
    <source>
        <dbReference type="ARBA" id="ARBA00023125"/>
    </source>
</evidence>
<dbReference type="GO" id="GO:0030170">
    <property type="term" value="F:pyridoxal phosphate binding"/>
    <property type="evidence" value="ECO:0007669"/>
    <property type="project" value="InterPro"/>
</dbReference>
<dbReference type="SUPFAM" id="SSF46785">
    <property type="entry name" value="Winged helix' DNA-binding domain"/>
    <property type="match status" value="1"/>
</dbReference>
<evidence type="ECO:0000313" key="7">
    <source>
        <dbReference type="EMBL" id="PFG18038.1"/>
    </source>
</evidence>
<keyword evidence="8" id="KW-1185">Reference proteome</keyword>
<dbReference type="Gene3D" id="3.40.640.10">
    <property type="entry name" value="Type I PLP-dependent aspartate aminotransferase-like (Major domain)"/>
    <property type="match status" value="1"/>
</dbReference>
<evidence type="ECO:0000256" key="1">
    <source>
        <dbReference type="ARBA" id="ARBA00005384"/>
    </source>
</evidence>
<sequence length="473" mass="50688">MRRTPEITLPVRLDGDGPLPGRLATGLRELITAAVLAPGDALPSTRALAEHLGVSRGTVVAGYDQLLAEGYLSAAPGRSTVVNPQLRRVHPRPAPAMSVPAPPPQTTLDLRPGRPWTDEVVGAAWKAAWRQAAAEPVNQSVPELGLPALRRAWAEHLRRMRAVVWNPEQVAVTAGGREGFGLLLAALSDPTVRAGQGRPLRVGVEEPGYPSLRRVPSHYGAQVLPLRTDDRGLAVADLPTGTDAPDVVLVTPSHQYPLGGSLPVDRRQGLLEWARAHRVVIVEDDYDSELRYTSQPLPALASLDDPDDGRVVLLGTLSKTLTPALALGFLALPDWLVEPVRAVRADLGQPVGLVPQRAVAHYLDAGALRLHTQRMRQRYRRRRAQVMDALADRDGLRVQPMDGGLHAVVETVRPEDEVVAELTAAGVQVSPLSSYWSGADGRGGIVFGFGAATDTELARGLALIAEIAGKMEP</sequence>
<dbReference type="SMART" id="SM00345">
    <property type="entry name" value="HTH_GNTR"/>
    <property type="match status" value="1"/>
</dbReference>
<keyword evidence="5" id="KW-0804">Transcription</keyword>
<dbReference type="GO" id="GO:0003700">
    <property type="term" value="F:DNA-binding transcription factor activity"/>
    <property type="evidence" value="ECO:0007669"/>
    <property type="project" value="InterPro"/>
</dbReference>
<dbReference type="Pfam" id="PF00392">
    <property type="entry name" value="GntR"/>
    <property type="match status" value="1"/>
</dbReference>
<comment type="caution">
    <text evidence="7">The sequence shown here is derived from an EMBL/GenBank/DDBJ whole genome shotgun (WGS) entry which is preliminary data.</text>
</comment>
<dbReference type="PANTHER" id="PTHR46577">
    <property type="entry name" value="HTH-TYPE TRANSCRIPTIONAL REGULATORY PROTEIN GABR"/>
    <property type="match status" value="1"/>
</dbReference>
<dbReference type="InterPro" id="IPR036388">
    <property type="entry name" value="WH-like_DNA-bd_sf"/>
</dbReference>
<evidence type="ECO:0000259" key="6">
    <source>
        <dbReference type="PROSITE" id="PS50949"/>
    </source>
</evidence>
<organism evidence="7 8">
    <name type="scientific">Propionicimonas paludicola</name>
    <dbReference type="NCBI Taxonomy" id="185243"/>
    <lineage>
        <taxon>Bacteria</taxon>
        <taxon>Bacillati</taxon>
        <taxon>Actinomycetota</taxon>
        <taxon>Actinomycetes</taxon>
        <taxon>Propionibacteriales</taxon>
        <taxon>Nocardioidaceae</taxon>
        <taxon>Propionicimonas</taxon>
    </lineage>
</organism>
<dbReference type="AlphaFoldDB" id="A0A2A9CUH6"/>